<feature type="binding site" evidence="5">
    <location>
        <position position="145"/>
    </location>
    <ligand>
        <name>Mg(2+)</name>
        <dbReference type="ChEBI" id="CHEBI:18420"/>
    </ligand>
</feature>
<dbReference type="AlphaFoldDB" id="A0A292PVC1"/>
<dbReference type="PANTHER" id="PTHR32308">
    <property type="entry name" value="LYASE BETA SUBUNIT, PUTATIVE (AFU_ORTHOLOGUE AFUA_4G13030)-RELATED"/>
    <property type="match status" value="1"/>
</dbReference>
<dbReference type="InterPro" id="IPR011206">
    <property type="entry name" value="Citrate_lyase_beta/mcl1/mcl2"/>
</dbReference>
<dbReference type="EMBL" id="LN891031">
    <property type="protein sequence ID" value="CUS11084.1"/>
    <property type="molecule type" value="Genomic_DNA"/>
</dbReference>
<reference evidence="7" key="1">
    <citation type="submission" date="2015-10" db="EMBL/GenBank/DDBJ databases">
        <authorList>
            <person name="Regsiter A."/>
            <person name="william w."/>
        </authorList>
    </citation>
    <scope>NUCLEOTIDE SEQUENCE</scope>
    <source>
        <strain evidence="7">Montdore</strain>
    </source>
</reference>
<evidence type="ECO:0000256" key="5">
    <source>
        <dbReference type="PIRSR" id="PIRSR015582-2"/>
    </source>
</evidence>
<dbReference type="GO" id="GO:0006107">
    <property type="term" value="P:oxaloacetate metabolic process"/>
    <property type="evidence" value="ECO:0007669"/>
    <property type="project" value="TreeGrafter"/>
</dbReference>
<keyword evidence="8" id="KW-1185">Reference proteome</keyword>
<feature type="domain" description="HpcH/HpaI aldolase/citrate lyase" evidence="6">
    <location>
        <begin position="11"/>
        <end position="241"/>
    </location>
</feature>
<evidence type="ECO:0000256" key="2">
    <source>
        <dbReference type="ARBA" id="ARBA00022723"/>
    </source>
</evidence>
<dbReference type="InterPro" id="IPR015813">
    <property type="entry name" value="Pyrv/PenolPyrv_kinase-like_dom"/>
</dbReference>
<dbReference type="GO" id="GO:0003824">
    <property type="term" value="F:catalytic activity"/>
    <property type="evidence" value="ECO:0007669"/>
    <property type="project" value="InterPro"/>
</dbReference>
<dbReference type="PANTHER" id="PTHR32308:SF0">
    <property type="entry name" value="HPCH_HPAI ALDOLASE_CITRATE LYASE DOMAIN-CONTAINING PROTEIN"/>
    <property type="match status" value="1"/>
</dbReference>
<evidence type="ECO:0000259" key="6">
    <source>
        <dbReference type="Pfam" id="PF03328"/>
    </source>
</evidence>
<feature type="non-terminal residue" evidence="7">
    <location>
        <position position="321"/>
    </location>
</feature>
<dbReference type="Gene3D" id="3.20.20.60">
    <property type="entry name" value="Phosphoenolpyruvate-binding domains"/>
    <property type="match status" value="1"/>
</dbReference>
<dbReference type="SUPFAM" id="SSF51621">
    <property type="entry name" value="Phosphoenolpyruvate/pyruvate domain"/>
    <property type="match status" value="1"/>
</dbReference>
<keyword evidence="3 5" id="KW-0460">Magnesium</keyword>
<dbReference type="InterPro" id="IPR005000">
    <property type="entry name" value="Aldolase/citrate-lyase_domain"/>
</dbReference>
<dbReference type="InterPro" id="IPR040442">
    <property type="entry name" value="Pyrv_kinase-like_dom_sf"/>
</dbReference>
<protein>
    <recommendedName>
        <fullName evidence="6">HpcH/HpaI aldolase/citrate lyase domain-containing protein</fullName>
    </recommendedName>
</protein>
<evidence type="ECO:0000313" key="8">
    <source>
        <dbReference type="Proteomes" id="UP001412239"/>
    </source>
</evidence>
<evidence type="ECO:0000256" key="4">
    <source>
        <dbReference type="PIRSR" id="PIRSR015582-1"/>
    </source>
</evidence>
<feature type="binding site" evidence="5">
    <location>
        <position position="172"/>
    </location>
    <ligand>
        <name>Mg(2+)</name>
        <dbReference type="ChEBI" id="CHEBI:18420"/>
    </ligand>
</feature>
<feature type="binding site" evidence="4">
    <location>
        <position position="145"/>
    </location>
    <ligand>
        <name>substrate</name>
    </ligand>
</feature>
<dbReference type="Pfam" id="PF03328">
    <property type="entry name" value="HpcH_HpaI"/>
    <property type="match status" value="1"/>
</dbReference>
<organism evidence="7 8">
    <name type="scientific">Tuber aestivum</name>
    <name type="common">summer truffle</name>
    <dbReference type="NCBI Taxonomy" id="59557"/>
    <lineage>
        <taxon>Eukaryota</taxon>
        <taxon>Fungi</taxon>
        <taxon>Dikarya</taxon>
        <taxon>Ascomycota</taxon>
        <taxon>Pezizomycotina</taxon>
        <taxon>Pezizomycetes</taxon>
        <taxon>Pezizales</taxon>
        <taxon>Tuberaceae</taxon>
        <taxon>Tuber</taxon>
    </lineage>
</organism>
<gene>
    <name evidence="7" type="ORF">GSTUAT00004807001</name>
</gene>
<comment type="cofactor">
    <cofactor evidence="1">
        <name>Mg(2+)</name>
        <dbReference type="ChEBI" id="CHEBI:18420"/>
    </cofactor>
</comment>
<dbReference type="PIRSF" id="PIRSF015582">
    <property type="entry name" value="Cit_lyase_B"/>
    <property type="match status" value="1"/>
</dbReference>
<name>A0A292PVC1_9PEZI</name>
<feature type="binding site" evidence="4">
    <location>
        <position position="73"/>
    </location>
    <ligand>
        <name>substrate</name>
    </ligand>
</feature>
<sequence length="321" mass="34634">MTSAPAPILRRALLYVPGSSKRMMERARGLDVDCVTFDLEDAVTATEKPTARHIIKDALNLPRPRGVREIGVRINAVGSGLALEDLGVVLQGKNLDTIVVPKVESAGDLTFVSNVLDHSNHPKRSSVKILGPSPCPSNTPKALLESARSIIDIRQISGSTPRLSGLIFAAEDFAKDLSITRTPSLTEFLLARQTIAMAARAYSIPSAIDLVCTSYRDVAVLERECLDGVGMGFNGKQVIHPSQVDVVQRLFLPGEEQVRVAVRVLVAEEVAQAEGRGSWGLDGRMVDRPVVEAARRIVGKMEAAGVDISGVWEAEKETKPE</sequence>
<proteinExistence type="predicted"/>
<keyword evidence="2 5" id="KW-0479">Metal-binding</keyword>
<accession>A0A292PVC1</accession>
<dbReference type="GO" id="GO:0000287">
    <property type="term" value="F:magnesium ion binding"/>
    <property type="evidence" value="ECO:0007669"/>
    <property type="project" value="TreeGrafter"/>
</dbReference>
<evidence type="ECO:0000313" key="7">
    <source>
        <dbReference type="EMBL" id="CUS11084.1"/>
    </source>
</evidence>
<evidence type="ECO:0000256" key="1">
    <source>
        <dbReference type="ARBA" id="ARBA00001946"/>
    </source>
</evidence>
<dbReference type="Proteomes" id="UP001412239">
    <property type="component" value="Unassembled WGS sequence"/>
</dbReference>
<evidence type="ECO:0000256" key="3">
    <source>
        <dbReference type="ARBA" id="ARBA00022842"/>
    </source>
</evidence>